<name>A0A7X3H7U8_9GAMM</name>
<evidence type="ECO:0000313" key="3">
    <source>
        <dbReference type="Proteomes" id="UP000461288"/>
    </source>
</evidence>
<gene>
    <name evidence="2" type="ORF">GO594_13525</name>
</gene>
<protein>
    <recommendedName>
        <fullName evidence="4">Haemolysin-type calcium binding-related domain-containing protein</fullName>
    </recommendedName>
</protein>
<evidence type="ECO:0000256" key="1">
    <source>
        <dbReference type="ARBA" id="ARBA00022837"/>
    </source>
</evidence>
<evidence type="ECO:0008006" key="4">
    <source>
        <dbReference type="Google" id="ProtNLM"/>
    </source>
</evidence>
<sequence length="177" mass="18601">MNVPDDRSFGTVLAGQAGDQNILGSSDADLIDGGAGNDTLRGGKGNDYLIGGDGNDTYRFAAGDGQDVINNLSNKPADNDVLSIEGITRENLWLSRQGNNLVIDVLGSADAITVQDWYAGAAQKLDAVQASSSTLYANQLENLVNAMAAFGAPQGGEMNLTQAQRDQLNQIIAVNWQ</sequence>
<reference evidence="2 3" key="1">
    <citation type="submission" date="2019-12" db="EMBL/GenBank/DDBJ databases">
        <title>Draft genome sequence of Pseudomonas otitidis recovered from a chicken carcass.</title>
        <authorList>
            <person name="Vieira T.R."/>
            <person name="Oliviera E.F.C."/>
            <person name="Silva N.M.V."/>
            <person name="Sambrano G.E."/>
            <person name="Cibulski S.P."/>
            <person name="Cardoso M.R.I."/>
        </authorList>
    </citation>
    <scope>NUCLEOTIDE SEQUENCE [LARGE SCALE GENOMIC DNA]</scope>
    <source>
        <strain evidence="2 3">25_K</strain>
    </source>
</reference>
<keyword evidence="1" id="KW-0106">Calcium</keyword>
<dbReference type="Proteomes" id="UP000461288">
    <property type="component" value="Unassembled WGS sequence"/>
</dbReference>
<dbReference type="PRINTS" id="PR00313">
    <property type="entry name" value="CABNDNGRPT"/>
</dbReference>
<dbReference type="Gene3D" id="2.150.10.10">
    <property type="entry name" value="Serralysin-like metalloprotease, C-terminal"/>
    <property type="match status" value="1"/>
</dbReference>
<dbReference type="InterPro" id="IPR011049">
    <property type="entry name" value="Serralysin-like_metalloprot_C"/>
</dbReference>
<accession>A0A7X3H7U8</accession>
<dbReference type="SUPFAM" id="SSF51120">
    <property type="entry name" value="beta-Roll"/>
    <property type="match status" value="1"/>
</dbReference>
<evidence type="ECO:0000313" key="2">
    <source>
        <dbReference type="EMBL" id="MWK57002.1"/>
    </source>
</evidence>
<proteinExistence type="predicted"/>
<organism evidence="2 3">
    <name type="scientific">Metapseudomonas otitidis</name>
    <dbReference type="NCBI Taxonomy" id="319939"/>
    <lineage>
        <taxon>Bacteria</taxon>
        <taxon>Pseudomonadati</taxon>
        <taxon>Pseudomonadota</taxon>
        <taxon>Gammaproteobacteria</taxon>
        <taxon>Pseudomonadales</taxon>
        <taxon>Pseudomonadaceae</taxon>
        <taxon>Metapseudomonas</taxon>
    </lineage>
</organism>
<dbReference type="InterPro" id="IPR001343">
    <property type="entry name" value="Hemolysn_Ca-bd"/>
</dbReference>
<dbReference type="GO" id="GO:0005509">
    <property type="term" value="F:calcium ion binding"/>
    <property type="evidence" value="ECO:0007669"/>
    <property type="project" value="InterPro"/>
</dbReference>
<dbReference type="PROSITE" id="PS00330">
    <property type="entry name" value="HEMOLYSIN_CALCIUM"/>
    <property type="match status" value="2"/>
</dbReference>
<dbReference type="AlphaFoldDB" id="A0A7X3H7U8"/>
<dbReference type="EMBL" id="WTFN01000028">
    <property type="protein sequence ID" value="MWK57002.1"/>
    <property type="molecule type" value="Genomic_DNA"/>
</dbReference>
<comment type="caution">
    <text evidence="2">The sequence shown here is derived from an EMBL/GenBank/DDBJ whole genome shotgun (WGS) entry which is preliminary data.</text>
</comment>
<dbReference type="InterPro" id="IPR018511">
    <property type="entry name" value="Hemolysin-typ_Ca-bd_CS"/>
</dbReference>
<dbReference type="Pfam" id="PF00353">
    <property type="entry name" value="HemolysinCabind"/>
    <property type="match status" value="1"/>
</dbReference>